<protein>
    <submittedName>
        <fullName evidence="1">Uncharacterized protein</fullName>
    </submittedName>
</protein>
<dbReference type="EMBL" id="GBXM01035113">
    <property type="protein sequence ID" value="JAH73464.1"/>
    <property type="molecule type" value="Transcribed_RNA"/>
</dbReference>
<sequence length="34" mass="3596">MRGRREGEIEGGGGRGEMLDALTSYKAAPCLSVK</sequence>
<evidence type="ECO:0000313" key="1">
    <source>
        <dbReference type="EMBL" id="JAH73464.1"/>
    </source>
</evidence>
<name>A0A0E9V5R9_ANGAN</name>
<reference evidence="1" key="1">
    <citation type="submission" date="2014-11" db="EMBL/GenBank/DDBJ databases">
        <authorList>
            <person name="Amaro Gonzalez C."/>
        </authorList>
    </citation>
    <scope>NUCLEOTIDE SEQUENCE</scope>
</reference>
<reference evidence="1" key="2">
    <citation type="journal article" date="2015" name="Fish Shellfish Immunol.">
        <title>Early steps in the European eel (Anguilla anguilla)-Vibrio vulnificus interaction in the gills: Role of the RtxA13 toxin.</title>
        <authorList>
            <person name="Callol A."/>
            <person name="Pajuelo D."/>
            <person name="Ebbesson L."/>
            <person name="Teles M."/>
            <person name="MacKenzie S."/>
            <person name="Amaro C."/>
        </authorList>
    </citation>
    <scope>NUCLEOTIDE SEQUENCE</scope>
</reference>
<proteinExistence type="predicted"/>
<accession>A0A0E9V5R9</accession>
<organism evidence="1">
    <name type="scientific">Anguilla anguilla</name>
    <name type="common">European freshwater eel</name>
    <name type="synonym">Muraena anguilla</name>
    <dbReference type="NCBI Taxonomy" id="7936"/>
    <lineage>
        <taxon>Eukaryota</taxon>
        <taxon>Metazoa</taxon>
        <taxon>Chordata</taxon>
        <taxon>Craniata</taxon>
        <taxon>Vertebrata</taxon>
        <taxon>Euteleostomi</taxon>
        <taxon>Actinopterygii</taxon>
        <taxon>Neopterygii</taxon>
        <taxon>Teleostei</taxon>
        <taxon>Anguilliformes</taxon>
        <taxon>Anguillidae</taxon>
        <taxon>Anguilla</taxon>
    </lineage>
</organism>
<dbReference type="AlphaFoldDB" id="A0A0E9V5R9"/>